<keyword evidence="2" id="KW-0645">Protease</keyword>
<proteinExistence type="predicted"/>
<dbReference type="Pfam" id="PF26233">
    <property type="entry name" value="NicX"/>
    <property type="match status" value="1"/>
</dbReference>
<keyword evidence="2" id="KW-0378">Hydrolase</keyword>
<dbReference type="PANTHER" id="PTHR34448">
    <property type="entry name" value="AMINOPEPTIDASE"/>
    <property type="match status" value="1"/>
</dbReference>
<dbReference type="GO" id="GO:0006508">
    <property type="term" value="P:proteolysis"/>
    <property type="evidence" value="ECO:0007669"/>
    <property type="project" value="InterPro"/>
</dbReference>
<keyword evidence="3" id="KW-1185">Reference proteome</keyword>
<dbReference type="RefSeq" id="WP_121250614.1">
    <property type="nucleotide sequence ID" value="NZ_RBIL01000001.1"/>
</dbReference>
<name>A0A660LE32_9ACTN</name>
<dbReference type="GO" id="GO:0004177">
    <property type="term" value="F:aminopeptidase activity"/>
    <property type="evidence" value="ECO:0007669"/>
    <property type="project" value="UniProtKB-KW"/>
</dbReference>
<dbReference type="EMBL" id="RBIL01000001">
    <property type="protein sequence ID" value="RKQ92839.1"/>
    <property type="molecule type" value="Genomic_DNA"/>
</dbReference>
<organism evidence="2 3">
    <name type="scientific">Solirubrobacter pauli</name>
    <dbReference type="NCBI Taxonomy" id="166793"/>
    <lineage>
        <taxon>Bacteria</taxon>
        <taxon>Bacillati</taxon>
        <taxon>Actinomycetota</taxon>
        <taxon>Thermoleophilia</taxon>
        <taxon>Solirubrobacterales</taxon>
        <taxon>Solirubrobacteraceae</taxon>
        <taxon>Solirubrobacter</taxon>
    </lineage>
</organism>
<gene>
    <name evidence="2" type="ORF">C8N24_2694</name>
</gene>
<dbReference type="InterPro" id="IPR058739">
    <property type="entry name" value="NicX"/>
</dbReference>
<dbReference type="Proteomes" id="UP000278962">
    <property type="component" value="Unassembled WGS sequence"/>
</dbReference>
<dbReference type="GO" id="GO:0046872">
    <property type="term" value="F:metal ion binding"/>
    <property type="evidence" value="ECO:0007669"/>
    <property type="project" value="UniProtKB-KW"/>
</dbReference>
<dbReference type="SUPFAM" id="SSF144052">
    <property type="entry name" value="Thermophilic metalloprotease-like"/>
    <property type="match status" value="1"/>
</dbReference>
<protein>
    <submittedName>
        <fullName evidence="2">Leucyl aminopeptidase (Aminopeptidase T)</fullName>
    </submittedName>
</protein>
<evidence type="ECO:0000256" key="1">
    <source>
        <dbReference type="ARBA" id="ARBA00022723"/>
    </source>
</evidence>
<dbReference type="InterPro" id="IPR052170">
    <property type="entry name" value="M29_Exopeptidase"/>
</dbReference>
<evidence type="ECO:0000313" key="3">
    <source>
        <dbReference type="Proteomes" id="UP000278962"/>
    </source>
</evidence>
<dbReference type="OrthoDB" id="9803993at2"/>
<keyword evidence="2" id="KW-0031">Aminopeptidase</keyword>
<accession>A0A660LE32</accession>
<sequence length="318" mass="32832">MTELTPAAVLAVEQLGVRAGERVAVLHNAAQRAIAAALADATRDAGAEVQVVEFATLERHGAEPPLEVAEAILRADACFAATDTSLSHTRARIAGTQRGGRFASLPTVTDDIFRRTIPIDYALMKRRGAAIADLITRADTVRITSPQGTDVTLVVRGRDGRNDDGDLREAGAFGNLPAGEAYVSPVEVEGDGVIVFDGSIAGYGLLKEPVEVVMAGGRLVSASGEAGAWLERMLDSGGDGGRRVAELGIGTNPAATLCGVVLEDEKLIGTAHIAFGSSAGIGGVVQSSVHIDSIMLEPTVEIAGETVVSGGRLVFDPT</sequence>
<dbReference type="AlphaFoldDB" id="A0A660LE32"/>
<reference evidence="2 3" key="1">
    <citation type="submission" date="2018-10" db="EMBL/GenBank/DDBJ databases">
        <title>Genomic Encyclopedia of Archaeal and Bacterial Type Strains, Phase II (KMG-II): from individual species to whole genera.</title>
        <authorList>
            <person name="Goeker M."/>
        </authorList>
    </citation>
    <scope>NUCLEOTIDE SEQUENCE [LARGE SCALE GENOMIC DNA]</scope>
    <source>
        <strain evidence="2 3">DSM 14954</strain>
    </source>
</reference>
<comment type="caution">
    <text evidence="2">The sequence shown here is derived from an EMBL/GenBank/DDBJ whole genome shotgun (WGS) entry which is preliminary data.</text>
</comment>
<evidence type="ECO:0000313" key="2">
    <source>
        <dbReference type="EMBL" id="RKQ92839.1"/>
    </source>
</evidence>
<keyword evidence="1" id="KW-0479">Metal-binding</keyword>
<dbReference type="PANTHER" id="PTHR34448:SF1">
    <property type="entry name" value="BLL6088 PROTEIN"/>
    <property type="match status" value="1"/>
</dbReference>